<evidence type="ECO:0000256" key="2">
    <source>
        <dbReference type="ARBA" id="ARBA00022679"/>
    </source>
</evidence>
<dbReference type="Gene3D" id="3.40.50.150">
    <property type="entry name" value="Vaccinia Virus protein VP39"/>
    <property type="match status" value="1"/>
</dbReference>
<dbReference type="PROSITE" id="PS00092">
    <property type="entry name" value="N6_MTASE"/>
    <property type="match status" value="1"/>
</dbReference>
<feature type="binding site" evidence="5">
    <location>
        <begin position="121"/>
        <end position="125"/>
    </location>
    <ligand>
        <name>S-adenosyl-L-methionine</name>
        <dbReference type="ChEBI" id="CHEBI:59789"/>
    </ligand>
</feature>
<evidence type="ECO:0000256" key="4">
    <source>
        <dbReference type="ARBA" id="ARBA00048391"/>
    </source>
</evidence>
<organism evidence="8 9">
    <name type="scientific">Rhodocytophaga aerolata</name>
    <dbReference type="NCBI Taxonomy" id="455078"/>
    <lineage>
        <taxon>Bacteria</taxon>
        <taxon>Pseudomonadati</taxon>
        <taxon>Bacteroidota</taxon>
        <taxon>Cytophagia</taxon>
        <taxon>Cytophagales</taxon>
        <taxon>Rhodocytophagaceae</taxon>
        <taxon>Rhodocytophaga</taxon>
    </lineage>
</organism>
<comment type="caution">
    <text evidence="8">The sequence shown here is derived from an EMBL/GenBank/DDBJ whole genome shotgun (WGS) entry which is preliminary data.</text>
</comment>
<dbReference type="HAMAP" id="MF_02126">
    <property type="entry name" value="RF_methyltr_PrmC"/>
    <property type="match status" value="1"/>
</dbReference>
<dbReference type="InterPro" id="IPR019874">
    <property type="entry name" value="RF_methyltr_PrmC"/>
</dbReference>
<dbReference type="NCBIfam" id="TIGR00536">
    <property type="entry name" value="hemK_fam"/>
    <property type="match status" value="1"/>
</dbReference>
<keyword evidence="9" id="KW-1185">Reference proteome</keyword>
<dbReference type="InterPro" id="IPR040758">
    <property type="entry name" value="PrmC_N"/>
</dbReference>
<dbReference type="InterPro" id="IPR002052">
    <property type="entry name" value="DNA_methylase_N6_adenine_CS"/>
</dbReference>
<keyword evidence="3 5" id="KW-0949">S-adenosyl-L-methionine</keyword>
<dbReference type="Proteomes" id="UP001168528">
    <property type="component" value="Unassembled WGS sequence"/>
</dbReference>
<dbReference type="Gene3D" id="1.10.8.10">
    <property type="entry name" value="DNA helicase RuvA subunit, C-terminal domain"/>
    <property type="match status" value="1"/>
</dbReference>
<keyword evidence="2 5" id="KW-0808">Transferase</keyword>
<dbReference type="NCBIfam" id="TIGR03534">
    <property type="entry name" value="RF_mod_PrmC"/>
    <property type="match status" value="1"/>
</dbReference>
<dbReference type="InterPro" id="IPR007848">
    <property type="entry name" value="Small_mtfrase_dom"/>
</dbReference>
<gene>
    <name evidence="5 8" type="primary">prmC</name>
    <name evidence="8" type="ORF">Q0590_21250</name>
</gene>
<dbReference type="RefSeq" id="WP_302039620.1">
    <property type="nucleotide sequence ID" value="NZ_JAUKPO010000014.1"/>
</dbReference>
<evidence type="ECO:0000259" key="6">
    <source>
        <dbReference type="Pfam" id="PF05175"/>
    </source>
</evidence>
<comment type="similarity">
    <text evidence="5">Belongs to the protein N5-glutamine methyltransferase family. PrmC subfamily.</text>
</comment>
<dbReference type="CDD" id="cd02440">
    <property type="entry name" value="AdoMet_MTases"/>
    <property type="match status" value="1"/>
</dbReference>
<comment type="caution">
    <text evidence="5">Lacks conserved residue(s) required for the propagation of feature annotation.</text>
</comment>
<evidence type="ECO:0000313" key="9">
    <source>
        <dbReference type="Proteomes" id="UP001168528"/>
    </source>
</evidence>
<protein>
    <recommendedName>
        <fullName evidence="5">Release factor glutamine methyltransferase</fullName>
        <shortName evidence="5">RF MTase</shortName>
        <ecNumber evidence="5">2.1.1.297</ecNumber>
    </recommendedName>
    <alternativeName>
        <fullName evidence="5">N5-glutamine methyltransferase PrmC</fullName>
    </alternativeName>
    <alternativeName>
        <fullName evidence="5">Protein-(glutamine-N5) MTase PrmC</fullName>
    </alternativeName>
    <alternativeName>
        <fullName evidence="5">Protein-glutamine N-methyltransferase PrmC</fullName>
    </alternativeName>
</protein>
<feature type="binding site" evidence="5">
    <location>
        <begin position="191"/>
        <end position="194"/>
    </location>
    <ligand>
        <name>substrate</name>
    </ligand>
</feature>
<feature type="domain" description="Methyltransferase small" evidence="6">
    <location>
        <begin position="113"/>
        <end position="197"/>
    </location>
</feature>
<evidence type="ECO:0000256" key="5">
    <source>
        <dbReference type="HAMAP-Rule" id="MF_02126"/>
    </source>
</evidence>
<reference evidence="8" key="1">
    <citation type="submission" date="2023-07" db="EMBL/GenBank/DDBJ databases">
        <title>The genome sequence of Rhodocytophaga aerolata KACC 12507.</title>
        <authorList>
            <person name="Zhang X."/>
        </authorList>
    </citation>
    <scope>NUCLEOTIDE SEQUENCE</scope>
    <source>
        <strain evidence="8">KACC 12507</strain>
    </source>
</reference>
<feature type="binding site" evidence="5">
    <location>
        <position position="191"/>
    </location>
    <ligand>
        <name>S-adenosyl-L-methionine</name>
        <dbReference type="ChEBI" id="CHEBI:59789"/>
    </ligand>
</feature>
<accession>A0ABT8R9N8</accession>
<dbReference type="PANTHER" id="PTHR18895:SF74">
    <property type="entry name" value="MTRF1L RELEASE FACTOR GLUTAMINE METHYLTRANSFERASE"/>
    <property type="match status" value="1"/>
</dbReference>
<dbReference type="GO" id="GO:0032259">
    <property type="term" value="P:methylation"/>
    <property type="evidence" value="ECO:0007669"/>
    <property type="project" value="UniProtKB-KW"/>
</dbReference>
<dbReference type="PANTHER" id="PTHR18895">
    <property type="entry name" value="HEMK METHYLTRANSFERASE"/>
    <property type="match status" value="1"/>
</dbReference>
<dbReference type="SUPFAM" id="SSF53335">
    <property type="entry name" value="S-adenosyl-L-methionine-dependent methyltransferases"/>
    <property type="match status" value="1"/>
</dbReference>
<evidence type="ECO:0000313" key="8">
    <source>
        <dbReference type="EMBL" id="MDO1448818.1"/>
    </source>
</evidence>
<comment type="function">
    <text evidence="5">Methylates the class 1 translation termination release factors RF1/PrfA and RF2/PrfB on the glutamine residue of the universally conserved GGQ motif.</text>
</comment>
<dbReference type="Pfam" id="PF05175">
    <property type="entry name" value="MTS"/>
    <property type="match status" value="1"/>
</dbReference>
<proteinExistence type="inferred from homology"/>
<evidence type="ECO:0000256" key="3">
    <source>
        <dbReference type="ARBA" id="ARBA00022691"/>
    </source>
</evidence>
<evidence type="ECO:0000259" key="7">
    <source>
        <dbReference type="Pfam" id="PF17827"/>
    </source>
</evidence>
<dbReference type="GO" id="GO:0102559">
    <property type="term" value="F:peptide chain release factor N(5)-glutamine methyltransferase activity"/>
    <property type="evidence" value="ECO:0007669"/>
    <property type="project" value="UniProtKB-EC"/>
</dbReference>
<sequence>MNYSSRQLLHRITLELQPIYDTEEARSMAFLLLEHFYGLTRSAVLTDKILELPETFQLENALERLKKHEPIQYIIGSTEFMGRVFEVNRHVLIPRPETEELVNLIIEENRHMFPSKLVDIGTGSGCIAVSLAAAWPKAEILAVDVSPEALQVAKKNAEKYVQNVRFMQASILDTQWQADMDAMELDIVVSNPPYVTYAEEPLMRKNVTEHEPRLALFVENNDPLLFYRHIAWFCKRHLKKEGMCYVEINEQYGEEVKQLFLGNGFSTAVVLQDMFGKNRFVKGIQ</sequence>
<dbReference type="InterPro" id="IPR050320">
    <property type="entry name" value="N5-glutamine_MTase"/>
</dbReference>
<dbReference type="Pfam" id="PF17827">
    <property type="entry name" value="PrmC_N"/>
    <property type="match status" value="1"/>
</dbReference>
<feature type="domain" description="Release factor glutamine methyltransferase N-terminal" evidence="7">
    <location>
        <begin position="7"/>
        <end position="76"/>
    </location>
</feature>
<dbReference type="InterPro" id="IPR004556">
    <property type="entry name" value="HemK-like"/>
</dbReference>
<dbReference type="EC" id="2.1.1.297" evidence="5"/>
<feature type="binding site" evidence="5">
    <location>
        <position position="144"/>
    </location>
    <ligand>
        <name>S-adenosyl-L-methionine</name>
        <dbReference type="ChEBI" id="CHEBI:59789"/>
    </ligand>
</feature>
<keyword evidence="1 5" id="KW-0489">Methyltransferase</keyword>
<name>A0ABT8R9N8_9BACT</name>
<evidence type="ECO:0000256" key="1">
    <source>
        <dbReference type="ARBA" id="ARBA00022603"/>
    </source>
</evidence>
<comment type="catalytic activity">
    <reaction evidence="4 5">
        <text>L-glutaminyl-[peptide chain release factor] + S-adenosyl-L-methionine = N(5)-methyl-L-glutaminyl-[peptide chain release factor] + S-adenosyl-L-homocysteine + H(+)</text>
        <dbReference type="Rhea" id="RHEA:42896"/>
        <dbReference type="Rhea" id="RHEA-COMP:10271"/>
        <dbReference type="Rhea" id="RHEA-COMP:10272"/>
        <dbReference type="ChEBI" id="CHEBI:15378"/>
        <dbReference type="ChEBI" id="CHEBI:30011"/>
        <dbReference type="ChEBI" id="CHEBI:57856"/>
        <dbReference type="ChEBI" id="CHEBI:59789"/>
        <dbReference type="ChEBI" id="CHEBI:61891"/>
        <dbReference type="EC" id="2.1.1.297"/>
    </reaction>
</comment>
<dbReference type="InterPro" id="IPR029063">
    <property type="entry name" value="SAM-dependent_MTases_sf"/>
</dbReference>
<dbReference type="EMBL" id="JAUKPO010000014">
    <property type="protein sequence ID" value="MDO1448818.1"/>
    <property type="molecule type" value="Genomic_DNA"/>
</dbReference>